<keyword evidence="2" id="KW-1185">Reference proteome</keyword>
<dbReference type="AlphaFoldDB" id="A0A1S8ATY8"/>
<dbReference type="EMBL" id="LWLN01000001">
    <property type="protein sequence ID" value="OLZ40283.1"/>
    <property type="molecule type" value="Genomic_DNA"/>
</dbReference>
<sequence>MSIDAEPLPDDLVESPRGWFDTRIVGLAPRRSASPVSPVPPVAAMNVRCDILPRISSSWVDRIA</sequence>
<organism evidence="1 2">
    <name type="scientific">Natrinema saccharevitans</name>
    <dbReference type="NCBI Taxonomy" id="301967"/>
    <lineage>
        <taxon>Archaea</taxon>
        <taxon>Methanobacteriati</taxon>
        <taxon>Methanobacteriota</taxon>
        <taxon>Stenosarchaea group</taxon>
        <taxon>Halobacteria</taxon>
        <taxon>Halobacteriales</taxon>
        <taxon>Natrialbaceae</taxon>
        <taxon>Natrinema</taxon>
    </lineage>
</organism>
<evidence type="ECO:0000313" key="1">
    <source>
        <dbReference type="EMBL" id="OLZ40283.1"/>
    </source>
</evidence>
<proteinExistence type="predicted"/>
<accession>A0A1S8ATY8</accession>
<evidence type="ECO:0000313" key="2">
    <source>
        <dbReference type="Proteomes" id="UP000189370"/>
    </source>
</evidence>
<comment type="caution">
    <text evidence="1">The sequence shown here is derived from an EMBL/GenBank/DDBJ whole genome shotgun (WGS) entry which is preliminary data.</text>
</comment>
<name>A0A1S8ATY8_9EURY</name>
<protein>
    <submittedName>
        <fullName evidence="1">Uncharacterized protein</fullName>
    </submittedName>
</protein>
<dbReference type="Proteomes" id="UP000189370">
    <property type="component" value="Unassembled WGS sequence"/>
</dbReference>
<gene>
    <name evidence="1" type="ORF">A6E15_04465</name>
</gene>
<reference evidence="2" key="1">
    <citation type="submission" date="2016-04" db="EMBL/GenBank/DDBJ databases">
        <authorList>
            <person name="Chen S.-C."/>
            <person name="Lai M.-C."/>
        </authorList>
    </citation>
    <scope>NUCLEOTIDE SEQUENCE [LARGE SCALE GENOMIC DNA]</scope>
    <source>
        <strain evidence="2">AB14</strain>
    </source>
</reference>